<evidence type="ECO:0000313" key="3">
    <source>
        <dbReference type="Proteomes" id="UP000275865"/>
    </source>
</evidence>
<evidence type="ECO:0000313" key="2">
    <source>
        <dbReference type="EMBL" id="RKN26298.1"/>
    </source>
</evidence>
<dbReference type="InterPro" id="IPR011044">
    <property type="entry name" value="Quino_amine_DH_bsu"/>
</dbReference>
<dbReference type="InterPro" id="IPR015943">
    <property type="entry name" value="WD40/YVTN_repeat-like_dom_sf"/>
</dbReference>
<dbReference type="Pfam" id="PF13360">
    <property type="entry name" value="PQQ_2"/>
    <property type="match status" value="1"/>
</dbReference>
<dbReference type="Gene3D" id="2.130.10.10">
    <property type="entry name" value="YVTN repeat-like/Quinoprotein amine dehydrogenase"/>
    <property type="match status" value="1"/>
</dbReference>
<organism evidence="2 3">
    <name type="scientific">Micromonospora musae</name>
    <dbReference type="NCBI Taxonomy" id="1894970"/>
    <lineage>
        <taxon>Bacteria</taxon>
        <taxon>Bacillati</taxon>
        <taxon>Actinomycetota</taxon>
        <taxon>Actinomycetes</taxon>
        <taxon>Micromonosporales</taxon>
        <taxon>Micromonosporaceae</taxon>
        <taxon>Micromonospora</taxon>
    </lineage>
</organism>
<dbReference type="Proteomes" id="UP000275865">
    <property type="component" value="Unassembled WGS sequence"/>
</dbReference>
<feature type="domain" description="Pyrrolo-quinoline quinone repeat" evidence="1">
    <location>
        <begin position="126"/>
        <end position="241"/>
    </location>
</feature>
<comment type="caution">
    <text evidence="2">The sequence shown here is derived from an EMBL/GenBank/DDBJ whole genome shotgun (WGS) entry which is preliminary data.</text>
</comment>
<sequence>MGIIDLGELRESPVLDVRPTRSRPPVTRRPLWTALASLLVLTLLAADQTRPGRIAAVVPAAPIARVFLVGDLLLVAQLVAGSTEGNVEVAAYPLPERADRAVQRPEPEWRTLLPALGDLARVQAAAGALLLTSLGGRQPGPETVKLDARTGRVGWRQPGVVELDASGRLLLLQFSVAAPTVGAVNLATGRALWSTPAPNYGVRYQVRDGVIDRLVLLSNDGMVEVRDPASGAITHRANLGYDVSNDEQRVEVVGDLLLNIEGPTSAVTAYDLDGLRRRWRVFLPLASYLESCAGLLCALGVNGGLRALDPMTGAVRWSTPGPATLIAERGDRLLILPDRRAVTRYAVLDAATGRQLVVLNANELLASDDADGPLVGIRRRPGGRSVVVGLDLAATRVRTVDVITGAAGGCVVGSGLTLVCQRTHGTSYGIWRWSE</sequence>
<reference evidence="2 3" key="1">
    <citation type="submission" date="2018-09" db="EMBL/GenBank/DDBJ databases">
        <title>Micromonospora sp. nov. MS1-9, isolated from a root of Musa sp.</title>
        <authorList>
            <person name="Kuncharoen N."/>
            <person name="Kudo T."/>
            <person name="Ohkuma M."/>
            <person name="Yuki M."/>
            <person name="Tanasupawat S."/>
        </authorList>
    </citation>
    <scope>NUCLEOTIDE SEQUENCE [LARGE SCALE GENOMIC DNA]</scope>
    <source>
        <strain evidence="2 3">MS1-9</strain>
    </source>
</reference>
<dbReference type="InterPro" id="IPR002372">
    <property type="entry name" value="PQQ_rpt_dom"/>
</dbReference>
<name>A0A3A9XM86_9ACTN</name>
<evidence type="ECO:0000259" key="1">
    <source>
        <dbReference type="Pfam" id="PF13360"/>
    </source>
</evidence>
<dbReference type="SUPFAM" id="SSF50969">
    <property type="entry name" value="YVTN repeat-like/Quinoprotein amine dehydrogenase"/>
    <property type="match status" value="1"/>
</dbReference>
<accession>A0A3A9XM86</accession>
<dbReference type="EMBL" id="RAZT01000021">
    <property type="protein sequence ID" value="RKN26298.1"/>
    <property type="molecule type" value="Genomic_DNA"/>
</dbReference>
<protein>
    <recommendedName>
        <fullName evidence="1">Pyrrolo-quinoline quinone repeat domain-containing protein</fullName>
    </recommendedName>
</protein>
<dbReference type="AlphaFoldDB" id="A0A3A9XM86"/>
<dbReference type="RefSeq" id="WP_120690902.1">
    <property type="nucleotide sequence ID" value="NZ_RAZT01000021.1"/>
</dbReference>
<gene>
    <name evidence="2" type="ORF">D7044_30075</name>
</gene>
<proteinExistence type="predicted"/>